<dbReference type="GO" id="GO:0006355">
    <property type="term" value="P:regulation of DNA-templated transcription"/>
    <property type="evidence" value="ECO:0007669"/>
    <property type="project" value="InterPro"/>
</dbReference>
<dbReference type="AlphaFoldDB" id="A0A543FFE4"/>
<dbReference type="PANTHER" id="PTHR47691:SF3">
    <property type="entry name" value="HTH-TYPE TRANSCRIPTIONAL REGULATOR RV0890C-RELATED"/>
    <property type="match status" value="1"/>
</dbReference>
<dbReference type="GO" id="GO:0003677">
    <property type="term" value="F:DNA binding"/>
    <property type="evidence" value="ECO:0007669"/>
    <property type="project" value="InterPro"/>
</dbReference>
<dbReference type="SUPFAM" id="SSF48452">
    <property type="entry name" value="TPR-like"/>
    <property type="match status" value="1"/>
</dbReference>
<keyword evidence="3" id="KW-1185">Reference proteome</keyword>
<dbReference type="SUPFAM" id="SSF52540">
    <property type="entry name" value="P-loop containing nucleoside triphosphate hydrolases"/>
    <property type="match status" value="1"/>
</dbReference>
<gene>
    <name evidence="2" type="ORF">FB390_4268</name>
</gene>
<dbReference type="Pfam" id="PF13401">
    <property type="entry name" value="AAA_22"/>
    <property type="match status" value="1"/>
</dbReference>
<dbReference type="InterPro" id="IPR049945">
    <property type="entry name" value="AAA_22"/>
</dbReference>
<keyword evidence="2" id="KW-0808">Transferase</keyword>
<dbReference type="Gene3D" id="3.40.50.300">
    <property type="entry name" value="P-loop containing nucleotide triphosphate hydrolases"/>
    <property type="match status" value="1"/>
</dbReference>
<dbReference type="PANTHER" id="PTHR47691">
    <property type="entry name" value="REGULATOR-RELATED"/>
    <property type="match status" value="1"/>
</dbReference>
<dbReference type="GO" id="GO:0016887">
    <property type="term" value="F:ATP hydrolysis activity"/>
    <property type="evidence" value="ECO:0007669"/>
    <property type="project" value="InterPro"/>
</dbReference>
<dbReference type="InterPro" id="IPR036388">
    <property type="entry name" value="WH-like_DNA-bd_sf"/>
</dbReference>
<dbReference type="PRINTS" id="PR00038">
    <property type="entry name" value="HTHLUXR"/>
</dbReference>
<dbReference type="PRINTS" id="PR00364">
    <property type="entry name" value="DISEASERSIST"/>
</dbReference>
<dbReference type="Pfam" id="PF25872">
    <property type="entry name" value="HTH_77"/>
    <property type="match status" value="1"/>
</dbReference>
<dbReference type="InterPro" id="IPR016032">
    <property type="entry name" value="Sig_transdc_resp-reg_C-effctor"/>
</dbReference>
<dbReference type="EMBL" id="VFPG01000001">
    <property type="protein sequence ID" value="TQM32577.1"/>
    <property type="molecule type" value="Genomic_DNA"/>
</dbReference>
<dbReference type="PROSITE" id="PS00622">
    <property type="entry name" value="HTH_LUXR_1"/>
    <property type="match status" value="1"/>
</dbReference>
<dbReference type="GO" id="GO:0004674">
    <property type="term" value="F:protein serine/threonine kinase activity"/>
    <property type="evidence" value="ECO:0007669"/>
    <property type="project" value="UniProtKB-KW"/>
</dbReference>
<dbReference type="Pfam" id="PF00196">
    <property type="entry name" value="GerE"/>
    <property type="match status" value="1"/>
</dbReference>
<organism evidence="2 3">
    <name type="scientific">Nocardia bhagyanarayanae</name>
    <dbReference type="NCBI Taxonomy" id="1215925"/>
    <lineage>
        <taxon>Bacteria</taxon>
        <taxon>Bacillati</taxon>
        <taxon>Actinomycetota</taxon>
        <taxon>Actinomycetes</taxon>
        <taxon>Mycobacteriales</taxon>
        <taxon>Nocardiaceae</taxon>
        <taxon>Nocardia</taxon>
    </lineage>
</organism>
<proteinExistence type="predicted"/>
<protein>
    <submittedName>
        <fullName evidence="2">Non-specific serine/threonine protein kinase</fullName>
    </submittedName>
</protein>
<evidence type="ECO:0000313" key="2">
    <source>
        <dbReference type="EMBL" id="TQM32577.1"/>
    </source>
</evidence>
<evidence type="ECO:0000259" key="1">
    <source>
        <dbReference type="PROSITE" id="PS50043"/>
    </source>
</evidence>
<evidence type="ECO:0000313" key="3">
    <source>
        <dbReference type="Proteomes" id="UP000316331"/>
    </source>
</evidence>
<keyword evidence="2" id="KW-0418">Kinase</keyword>
<dbReference type="Gene3D" id="1.25.40.10">
    <property type="entry name" value="Tetratricopeptide repeat domain"/>
    <property type="match status" value="1"/>
</dbReference>
<accession>A0A543FFE4</accession>
<comment type="caution">
    <text evidence="2">The sequence shown here is derived from an EMBL/GenBank/DDBJ whole genome shotgun (WGS) entry which is preliminary data.</text>
</comment>
<dbReference type="CDD" id="cd06170">
    <property type="entry name" value="LuxR_C_like"/>
    <property type="match status" value="1"/>
</dbReference>
<dbReference type="InterPro" id="IPR058852">
    <property type="entry name" value="HTH_77"/>
</dbReference>
<dbReference type="SMART" id="SM00421">
    <property type="entry name" value="HTH_LUXR"/>
    <property type="match status" value="1"/>
</dbReference>
<dbReference type="InterPro" id="IPR000792">
    <property type="entry name" value="Tscrpt_reg_LuxR_C"/>
</dbReference>
<dbReference type="Proteomes" id="UP000316331">
    <property type="component" value="Unassembled WGS sequence"/>
</dbReference>
<name>A0A543FFE4_9NOCA</name>
<reference evidence="2 3" key="1">
    <citation type="submission" date="2019-06" db="EMBL/GenBank/DDBJ databases">
        <title>Sequencing the genomes of 1000 actinobacteria strains.</title>
        <authorList>
            <person name="Klenk H.-P."/>
        </authorList>
    </citation>
    <scope>NUCLEOTIDE SEQUENCE [LARGE SCALE GENOMIC DNA]</scope>
    <source>
        <strain evidence="2 3">DSM 103495</strain>
    </source>
</reference>
<dbReference type="PROSITE" id="PS50043">
    <property type="entry name" value="HTH_LUXR_2"/>
    <property type="match status" value="1"/>
</dbReference>
<dbReference type="InterPro" id="IPR027417">
    <property type="entry name" value="P-loop_NTPase"/>
</dbReference>
<dbReference type="SUPFAM" id="SSF46894">
    <property type="entry name" value="C-terminal effector domain of the bipartite response regulators"/>
    <property type="match status" value="1"/>
</dbReference>
<dbReference type="Gene3D" id="1.10.10.10">
    <property type="entry name" value="Winged helix-like DNA-binding domain superfamily/Winged helix DNA-binding domain"/>
    <property type="match status" value="1"/>
</dbReference>
<keyword evidence="2" id="KW-0723">Serine/threonine-protein kinase</keyword>
<feature type="domain" description="HTH luxR-type" evidence="1">
    <location>
        <begin position="714"/>
        <end position="779"/>
    </location>
</feature>
<sequence length="782" mass="85561">MVVTVPDDGGAAAGELPVDLTRFIGRRRELAAARQSFERARLLTLTGPGGVGKTRLALQLARDVSRAFDEGVRIVALADLQDPALLGHTVNAAVGIRETSARWQLDTLVEYLGDRQMLIVLDNCEHLVEAAAELAAALLRSCPRLRVLATSRQALNIDGEAVVPVPPLSVPETDNGWQRSAAAAESEAVSLFVDRAASVVPGFTLNASTQPQVVELCRLLDGIPLAIELAAVRLRVLPLSELSARMGDRYRLLTQGSRTAPARHQTLRACIDWTFDLCSPAERLLWSRLSVFTGGFGLDAAEAVGAGGAIDRDEVLDLVAGLVDKSILTRVMEAREPRYQMLETIRQYGADRLDPEAQAELDGRHRRWYVALAERADADWPGPRQMEWLERLRWEHANLRAALNSSLTADPAAGMRLAYSIENYWLARGFLAEARQWLDRLASAGQEPTVERGRVLRLNAWLAILQGDHDVVPRLLEEAAGIASATGDPLLSAFVDQTGGLLALFRGDLAVAVERLEEAVERFAGLGHRTAEVHSMFEVGLALSLAGEGERAAAWHRRCYETTTRIGESWWRSFSLWAFGIEKLRQGDVVTAAQLERETLELKRQLDDQLGIAVCLEAMSWIVATEGDAERAARLLGAADAMLRKVGMALDSIPRLWAFHLQGEDTMRRRASESRFRSAYSAGASLSTDAAVTLALDGAAVQAVAAPSRRREETGPAQETLTRREQEISLLVARGLTNREIASTLVISVRTVEKHVDHIMSKLGLGNRTQIAAWVADTRDES</sequence>
<dbReference type="InterPro" id="IPR011990">
    <property type="entry name" value="TPR-like_helical_dom_sf"/>
</dbReference>